<keyword evidence="4" id="KW-0418">Kinase</keyword>
<dbReference type="Pfam" id="PF02518">
    <property type="entry name" value="HATPase_c"/>
    <property type="match status" value="1"/>
</dbReference>
<dbReference type="Pfam" id="PF08448">
    <property type="entry name" value="PAS_4"/>
    <property type="match status" value="1"/>
</dbReference>
<dbReference type="NCBIfam" id="TIGR00229">
    <property type="entry name" value="sensory_box"/>
    <property type="match status" value="1"/>
</dbReference>
<dbReference type="InterPro" id="IPR003661">
    <property type="entry name" value="HisK_dim/P_dom"/>
</dbReference>
<dbReference type="Gene3D" id="3.30.565.10">
    <property type="entry name" value="Histidine kinase-like ATPase, C-terminal domain"/>
    <property type="match status" value="1"/>
</dbReference>
<dbReference type="GO" id="GO:0000155">
    <property type="term" value="F:phosphorelay sensor kinase activity"/>
    <property type="evidence" value="ECO:0007669"/>
    <property type="project" value="InterPro"/>
</dbReference>
<dbReference type="CDD" id="cd17546">
    <property type="entry name" value="REC_hyHK_CKI1_RcsC-like"/>
    <property type="match status" value="1"/>
</dbReference>
<dbReference type="RefSeq" id="WP_031589457.1">
    <property type="nucleotide sequence ID" value="NZ_JNKN01000023.1"/>
</dbReference>
<dbReference type="AlphaFoldDB" id="A0A0R2HKQ3"/>
<dbReference type="InterPro" id="IPR050956">
    <property type="entry name" value="2C_system_His_kinase"/>
</dbReference>
<dbReference type="InterPro" id="IPR000014">
    <property type="entry name" value="PAS"/>
</dbReference>
<evidence type="ECO:0000256" key="5">
    <source>
        <dbReference type="ARBA" id="ARBA00023012"/>
    </source>
</evidence>
<evidence type="ECO:0000259" key="8">
    <source>
        <dbReference type="PROSITE" id="PS50110"/>
    </source>
</evidence>
<keyword evidence="3 6" id="KW-0597">Phosphoprotein</keyword>
<feature type="domain" description="Response regulatory" evidence="8">
    <location>
        <begin position="536"/>
        <end position="650"/>
    </location>
</feature>
<evidence type="ECO:0000313" key="9">
    <source>
        <dbReference type="EMBL" id="KRN49821.1"/>
    </source>
</evidence>
<dbReference type="PROSITE" id="PS50110">
    <property type="entry name" value="RESPONSE_REGULATORY"/>
    <property type="match status" value="1"/>
</dbReference>
<dbReference type="InterPro" id="IPR035965">
    <property type="entry name" value="PAS-like_dom_sf"/>
</dbReference>
<dbReference type="PATRIC" id="fig|1410657.5.peg.637"/>
<dbReference type="Pfam" id="PF00512">
    <property type="entry name" value="HisKA"/>
    <property type="match status" value="1"/>
</dbReference>
<evidence type="ECO:0000256" key="2">
    <source>
        <dbReference type="ARBA" id="ARBA00012438"/>
    </source>
</evidence>
<comment type="catalytic activity">
    <reaction evidence="1">
        <text>ATP + protein L-histidine = ADP + protein N-phospho-L-histidine.</text>
        <dbReference type="EC" id="2.7.13.3"/>
    </reaction>
</comment>
<organism evidence="9 10">
    <name type="scientific">Kandleria vitulina DSM 20405</name>
    <dbReference type="NCBI Taxonomy" id="1410657"/>
    <lineage>
        <taxon>Bacteria</taxon>
        <taxon>Bacillati</taxon>
        <taxon>Bacillota</taxon>
        <taxon>Erysipelotrichia</taxon>
        <taxon>Erysipelotrichales</taxon>
        <taxon>Coprobacillaceae</taxon>
        <taxon>Kandleria</taxon>
    </lineage>
</organism>
<dbReference type="Proteomes" id="UP000051841">
    <property type="component" value="Unassembled WGS sequence"/>
</dbReference>
<evidence type="ECO:0000256" key="3">
    <source>
        <dbReference type="ARBA" id="ARBA00022553"/>
    </source>
</evidence>
<dbReference type="SMART" id="SM00388">
    <property type="entry name" value="HisKA"/>
    <property type="match status" value="1"/>
</dbReference>
<dbReference type="PRINTS" id="PR00344">
    <property type="entry name" value="BCTRLSENSOR"/>
</dbReference>
<dbReference type="EMBL" id="JQBL01000019">
    <property type="protein sequence ID" value="KRN49821.1"/>
    <property type="molecule type" value="Genomic_DNA"/>
</dbReference>
<keyword evidence="5" id="KW-0902">Two-component regulatory system</keyword>
<dbReference type="Pfam" id="PF00072">
    <property type="entry name" value="Response_reg"/>
    <property type="match status" value="1"/>
</dbReference>
<proteinExistence type="predicted"/>
<dbReference type="SUPFAM" id="SSF52172">
    <property type="entry name" value="CheY-like"/>
    <property type="match status" value="1"/>
</dbReference>
<dbReference type="InterPro" id="IPR011006">
    <property type="entry name" value="CheY-like_superfamily"/>
</dbReference>
<dbReference type="InterPro" id="IPR036890">
    <property type="entry name" value="HATPase_C_sf"/>
</dbReference>
<dbReference type="InterPro" id="IPR005467">
    <property type="entry name" value="His_kinase_dom"/>
</dbReference>
<keyword evidence="10" id="KW-1185">Reference proteome</keyword>
<evidence type="ECO:0000259" key="7">
    <source>
        <dbReference type="PROSITE" id="PS50109"/>
    </source>
</evidence>
<dbReference type="CDD" id="cd00082">
    <property type="entry name" value="HisKA"/>
    <property type="match status" value="1"/>
</dbReference>
<evidence type="ECO:0000256" key="1">
    <source>
        <dbReference type="ARBA" id="ARBA00000085"/>
    </source>
</evidence>
<keyword evidence="4" id="KW-0808">Transferase</keyword>
<dbReference type="SUPFAM" id="SSF47384">
    <property type="entry name" value="Homodimeric domain of signal transducing histidine kinase"/>
    <property type="match status" value="1"/>
</dbReference>
<dbReference type="SMART" id="SM00387">
    <property type="entry name" value="HATPase_c"/>
    <property type="match status" value="1"/>
</dbReference>
<feature type="domain" description="Histidine kinase" evidence="7">
    <location>
        <begin position="290"/>
        <end position="510"/>
    </location>
</feature>
<dbReference type="Gene3D" id="1.10.287.130">
    <property type="match status" value="1"/>
</dbReference>
<evidence type="ECO:0000313" key="10">
    <source>
        <dbReference type="Proteomes" id="UP000051841"/>
    </source>
</evidence>
<sequence>MNSILSEQEKQFFKYLPSPLCVMEVNDNQFRLIALSEGLCNYLDIDYREMPVLIRNFNNYRDRFISVKDQEMIVMKCHQRKNEDRIKLRFPFHHPNGKNVWLLVNGYFRSVNSHQLCYCQVIDLTKEKIRFDVANAQNDHLATLLNDILSTTQTCIFWKDDKRRFVGANKAFLDYYGFPSLKSILHKTDEDMGWHNEPDCFMQDEMRVLNGERTYRVHGKCIAKGKERDIVASKAPLYNNGKIVGLVGSFEDVTLEYRQREEIEGLNKALVAALKNEEKANVAKAEFMARMSHDMRTPLTTVIGLSEKGVEDTQNEEDYKRYTYIKKASEYLLSLLNDILNVEKLKSGKMTMNNEVVDINEIYGQVEGMTKPSATEREHEYTIIRPKGTMLVKTDRRWVMQILINLINNAIKYTPRKGKISWVITQEEKEGKIISHHVIKDNGVGMSDSFIKEMYEPFSQEQNELSHSETSTGLGLSIVKKVIDMFEGDIECHSILHEGTTFTLTIPYETVTKAEEVEFLHQQEDYIDYDVLKGKHILICEDVDINAQIIAMILQKYGMTSEIASDGNEGIEKCRHNQYDAILMDIRMPNCDGLTAAKRIREFNNDVSIIALSANTYLEDIQKSIDAGMNAHIGKPIDTKELLKTLVKFIR</sequence>
<dbReference type="InterPro" id="IPR013656">
    <property type="entry name" value="PAS_4"/>
</dbReference>
<dbReference type="Gene3D" id="3.30.450.20">
    <property type="entry name" value="PAS domain"/>
    <property type="match status" value="1"/>
</dbReference>
<accession>A0A0R2HKQ3</accession>
<comment type="caution">
    <text evidence="9">The sequence shown here is derived from an EMBL/GenBank/DDBJ whole genome shotgun (WGS) entry which is preliminary data.</text>
</comment>
<dbReference type="SMART" id="SM00448">
    <property type="entry name" value="REC"/>
    <property type="match status" value="1"/>
</dbReference>
<dbReference type="Gene3D" id="3.40.50.2300">
    <property type="match status" value="1"/>
</dbReference>
<dbReference type="SUPFAM" id="SSF55874">
    <property type="entry name" value="ATPase domain of HSP90 chaperone/DNA topoisomerase II/histidine kinase"/>
    <property type="match status" value="1"/>
</dbReference>
<dbReference type="PANTHER" id="PTHR43719:SF28">
    <property type="entry name" value="PEROXIDE STRESS-ACTIVATED HISTIDINE KINASE MAK1-RELATED"/>
    <property type="match status" value="1"/>
</dbReference>
<dbReference type="PROSITE" id="PS50109">
    <property type="entry name" value="HIS_KIN"/>
    <property type="match status" value="1"/>
</dbReference>
<dbReference type="SUPFAM" id="SSF55785">
    <property type="entry name" value="PYP-like sensor domain (PAS domain)"/>
    <property type="match status" value="1"/>
</dbReference>
<feature type="modified residue" description="4-aspartylphosphate" evidence="6">
    <location>
        <position position="585"/>
    </location>
</feature>
<dbReference type="InterPro" id="IPR003594">
    <property type="entry name" value="HATPase_dom"/>
</dbReference>
<evidence type="ECO:0000256" key="4">
    <source>
        <dbReference type="ARBA" id="ARBA00022777"/>
    </source>
</evidence>
<dbReference type="InterPro" id="IPR004358">
    <property type="entry name" value="Sig_transdc_His_kin-like_C"/>
</dbReference>
<evidence type="ECO:0000256" key="6">
    <source>
        <dbReference type="PROSITE-ProRule" id="PRU00169"/>
    </source>
</evidence>
<reference evidence="9 10" key="1">
    <citation type="journal article" date="2015" name="Genome Announc.">
        <title>Expanding the biotechnology potential of lactobacilli through comparative genomics of 213 strains and associated genera.</title>
        <authorList>
            <person name="Sun Z."/>
            <person name="Harris H.M."/>
            <person name="McCann A."/>
            <person name="Guo C."/>
            <person name="Argimon S."/>
            <person name="Zhang W."/>
            <person name="Yang X."/>
            <person name="Jeffery I.B."/>
            <person name="Cooney J.C."/>
            <person name="Kagawa T.F."/>
            <person name="Liu W."/>
            <person name="Song Y."/>
            <person name="Salvetti E."/>
            <person name="Wrobel A."/>
            <person name="Rasinkangas P."/>
            <person name="Parkhill J."/>
            <person name="Rea M.C."/>
            <person name="O'Sullivan O."/>
            <person name="Ritari J."/>
            <person name="Douillard F.P."/>
            <person name="Paul Ross R."/>
            <person name="Yang R."/>
            <person name="Briner A.E."/>
            <person name="Felis G.E."/>
            <person name="de Vos W.M."/>
            <person name="Barrangou R."/>
            <person name="Klaenhammer T.R."/>
            <person name="Caufield P.W."/>
            <person name="Cui Y."/>
            <person name="Zhang H."/>
            <person name="O'Toole P.W."/>
        </authorList>
    </citation>
    <scope>NUCLEOTIDE SEQUENCE [LARGE SCALE GENOMIC DNA]</scope>
    <source>
        <strain evidence="9 10">DSM 20405</strain>
    </source>
</reference>
<dbReference type="InterPro" id="IPR001789">
    <property type="entry name" value="Sig_transdc_resp-reg_receiver"/>
</dbReference>
<protein>
    <recommendedName>
        <fullName evidence="2">histidine kinase</fullName>
        <ecNumber evidence="2">2.7.13.3</ecNumber>
    </recommendedName>
</protein>
<gene>
    <name evidence="9" type="ORF">IV49_GL000612</name>
</gene>
<dbReference type="InterPro" id="IPR036097">
    <property type="entry name" value="HisK_dim/P_sf"/>
</dbReference>
<dbReference type="PANTHER" id="PTHR43719">
    <property type="entry name" value="TWO-COMPONENT HISTIDINE KINASE"/>
    <property type="match status" value="1"/>
</dbReference>
<dbReference type="EC" id="2.7.13.3" evidence="2"/>
<name>A0A0R2HKQ3_9FIRM</name>